<name>A0A1M5JHK0_9ALTE</name>
<protein>
    <submittedName>
        <fullName evidence="5">Two-component system, response regulator RegA</fullName>
    </submittedName>
</protein>
<dbReference type="GO" id="GO:0000160">
    <property type="term" value="P:phosphorelay signal transduction system"/>
    <property type="evidence" value="ECO:0007669"/>
    <property type="project" value="UniProtKB-KW"/>
</dbReference>
<organism evidence="5 6">
    <name type="scientific">Marisediminitalea aggregata</name>
    <dbReference type="NCBI Taxonomy" id="634436"/>
    <lineage>
        <taxon>Bacteria</taxon>
        <taxon>Pseudomonadati</taxon>
        <taxon>Pseudomonadota</taxon>
        <taxon>Gammaproteobacteria</taxon>
        <taxon>Alteromonadales</taxon>
        <taxon>Alteromonadaceae</taxon>
        <taxon>Marisediminitalea</taxon>
    </lineage>
</organism>
<dbReference type="STRING" id="634436.SAMN05216361_2081"/>
<evidence type="ECO:0000256" key="2">
    <source>
        <dbReference type="ARBA" id="ARBA00023012"/>
    </source>
</evidence>
<dbReference type="OrthoDB" id="9802426at2"/>
<dbReference type="PANTHER" id="PTHR44591:SF14">
    <property type="entry name" value="PROTEIN PILG"/>
    <property type="match status" value="1"/>
</dbReference>
<dbReference type="InterPro" id="IPR011006">
    <property type="entry name" value="CheY-like_superfamily"/>
</dbReference>
<reference evidence="6" key="1">
    <citation type="submission" date="2016-11" db="EMBL/GenBank/DDBJ databases">
        <authorList>
            <person name="Varghese N."/>
            <person name="Submissions S."/>
        </authorList>
    </citation>
    <scope>NUCLEOTIDE SEQUENCE [LARGE SCALE GENOMIC DNA]</scope>
    <source>
        <strain evidence="6">CGMCC 1.8995</strain>
    </source>
</reference>
<dbReference type="AlphaFoldDB" id="A0A1M5JHK0"/>
<dbReference type="Pfam" id="PF02954">
    <property type="entry name" value="HTH_8"/>
    <property type="match status" value="1"/>
</dbReference>
<dbReference type="SMART" id="SM00448">
    <property type="entry name" value="REC"/>
    <property type="match status" value="1"/>
</dbReference>
<dbReference type="InterPro" id="IPR002197">
    <property type="entry name" value="HTH_Fis"/>
</dbReference>
<dbReference type="Gene3D" id="3.40.50.2300">
    <property type="match status" value="1"/>
</dbReference>
<dbReference type="PRINTS" id="PR01590">
    <property type="entry name" value="HTHFIS"/>
</dbReference>
<keyword evidence="6" id="KW-1185">Reference proteome</keyword>
<dbReference type="PANTHER" id="PTHR44591">
    <property type="entry name" value="STRESS RESPONSE REGULATOR PROTEIN 1"/>
    <property type="match status" value="1"/>
</dbReference>
<dbReference type="Gene3D" id="1.10.10.60">
    <property type="entry name" value="Homeodomain-like"/>
    <property type="match status" value="1"/>
</dbReference>
<evidence type="ECO:0000313" key="5">
    <source>
        <dbReference type="EMBL" id="SHG39513.1"/>
    </source>
</evidence>
<dbReference type="GO" id="GO:0043565">
    <property type="term" value="F:sequence-specific DNA binding"/>
    <property type="evidence" value="ECO:0007669"/>
    <property type="project" value="InterPro"/>
</dbReference>
<feature type="modified residue" description="4-aspartylphosphate" evidence="3">
    <location>
        <position position="56"/>
    </location>
</feature>
<sequence>MTAPSLILLIDDDEQYTRVLKRRFEQHTNLQVQCFTRASEALQFSANVPVSGILLDMMMQEETGLDFVEPLQARFSPVHLIVMTGYASIATTVTAMKRGATDYVAKPITFKALLAKLALSNESNTVTQSPAPAPLTTAQIEWEHIQRVLTDNQGNISRTAEALGMHRRSLQRKLQKHSPLKQ</sequence>
<accession>A0A1M5JHK0</accession>
<dbReference type="EMBL" id="FQWD01000003">
    <property type="protein sequence ID" value="SHG39513.1"/>
    <property type="molecule type" value="Genomic_DNA"/>
</dbReference>
<proteinExistence type="predicted"/>
<dbReference type="Pfam" id="PF00072">
    <property type="entry name" value="Response_reg"/>
    <property type="match status" value="1"/>
</dbReference>
<evidence type="ECO:0000256" key="1">
    <source>
        <dbReference type="ARBA" id="ARBA00022553"/>
    </source>
</evidence>
<dbReference type="InterPro" id="IPR001789">
    <property type="entry name" value="Sig_transdc_resp-reg_receiver"/>
</dbReference>
<dbReference type="Proteomes" id="UP000184520">
    <property type="component" value="Unassembled WGS sequence"/>
</dbReference>
<feature type="domain" description="Response regulatory" evidence="4">
    <location>
        <begin position="6"/>
        <end position="121"/>
    </location>
</feature>
<keyword evidence="2" id="KW-0902">Two-component regulatory system</keyword>
<evidence type="ECO:0000313" key="6">
    <source>
        <dbReference type="Proteomes" id="UP000184520"/>
    </source>
</evidence>
<dbReference type="PROSITE" id="PS50110">
    <property type="entry name" value="RESPONSE_REGULATORY"/>
    <property type="match status" value="1"/>
</dbReference>
<dbReference type="InterPro" id="IPR050595">
    <property type="entry name" value="Bact_response_regulator"/>
</dbReference>
<evidence type="ECO:0000256" key="3">
    <source>
        <dbReference type="PROSITE-ProRule" id="PRU00169"/>
    </source>
</evidence>
<evidence type="ECO:0000259" key="4">
    <source>
        <dbReference type="PROSITE" id="PS50110"/>
    </source>
</evidence>
<dbReference type="SUPFAM" id="SSF52172">
    <property type="entry name" value="CheY-like"/>
    <property type="match status" value="1"/>
</dbReference>
<keyword evidence="1 3" id="KW-0597">Phosphoprotein</keyword>
<dbReference type="RefSeq" id="WP_073321980.1">
    <property type="nucleotide sequence ID" value="NZ_FQWD01000003.1"/>
</dbReference>
<gene>
    <name evidence="5" type="ORF">SAMN05216361_2081</name>
</gene>